<keyword evidence="1" id="KW-0472">Membrane</keyword>
<keyword evidence="1" id="KW-1133">Transmembrane helix</keyword>
<feature type="transmembrane region" description="Helical" evidence="1">
    <location>
        <begin position="21"/>
        <end position="43"/>
    </location>
</feature>
<dbReference type="EMBL" id="MN740377">
    <property type="protein sequence ID" value="QHU03410.1"/>
    <property type="molecule type" value="Genomic_DNA"/>
</dbReference>
<feature type="transmembrane region" description="Helical" evidence="1">
    <location>
        <begin position="166"/>
        <end position="199"/>
    </location>
</feature>
<evidence type="ECO:0000313" key="2">
    <source>
        <dbReference type="EMBL" id="QHU03410.1"/>
    </source>
</evidence>
<keyword evidence="1" id="KW-0812">Transmembrane</keyword>
<reference evidence="2" key="1">
    <citation type="journal article" date="2020" name="Nature">
        <title>Giant virus diversity and host interactions through global metagenomics.</title>
        <authorList>
            <person name="Schulz F."/>
            <person name="Roux S."/>
            <person name="Paez-Espino D."/>
            <person name="Jungbluth S."/>
            <person name="Walsh D.A."/>
            <person name="Denef V.J."/>
            <person name="McMahon K.D."/>
            <person name="Konstantinidis K.T."/>
            <person name="Eloe-Fadrosh E.A."/>
            <person name="Kyrpides N.C."/>
            <person name="Woyke T."/>
        </authorList>
    </citation>
    <scope>NUCLEOTIDE SEQUENCE</scope>
    <source>
        <strain evidence="2">GVMAG-M-3300026093-6</strain>
    </source>
</reference>
<feature type="transmembrane region" description="Helical" evidence="1">
    <location>
        <begin position="63"/>
        <end position="80"/>
    </location>
</feature>
<sequence>MILESIYLFFRNMIITFSNIRYLHIFFNTLFLLTISTSIPYYLLEYISNISPNDYINLLSVKIYKIFYNSPSFVILFIIHNFKLSKLLSTTFKVYNNPNHLYVSGLSIFIYSFFYIISLINDKFLFFHFLANTLSYSIFLNELAYSFMNNNLYNYHNKIDFYNNNYYIFILYGFLTTYLTYIIPINLFLPCSFIICSLIQNSVINLTYNKCSNNKLNLLYPIEVIFNPIANFLGNIILFWIRRRNMISIKY</sequence>
<accession>A0A6C0JEZ7</accession>
<feature type="transmembrane region" description="Helical" evidence="1">
    <location>
        <begin position="219"/>
        <end position="241"/>
    </location>
</feature>
<evidence type="ECO:0000256" key="1">
    <source>
        <dbReference type="SAM" id="Phobius"/>
    </source>
</evidence>
<organism evidence="2">
    <name type="scientific">viral metagenome</name>
    <dbReference type="NCBI Taxonomy" id="1070528"/>
    <lineage>
        <taxon>unclassified sequences</taxon>
        <taxon>metagenomes</taxon>
        <taxon>organismal metagenomes</taxon>
    </lineage>
</organism>
<feature type="transmembrane region" description="Helical" evidence="1">
    <location>
        <begin position="101"/>
        <end position="120"/>
    </location>
</feature>
<name>A0A6C0JEZ7_9ZZZZ</name>
<feature type="transmembrane region" description="Helical" evidence="1">
    <location>
        <begin position="126"/>
        <end position="145"/>
    </location>
</feature>
<protein>
    <submittedName>
        <fullName evidence="2">Uncharacterized protein</fullName>
    </submittedName>
</protein>
<dbReference type="AlphaFoldDB" id="A0A6C0JEZ7"/>
<proteinExistence type="predicted"/>